<comment type="caution">
    <text evidence="7">The sequence shown here is derived from an EMBL/GenBank/DDBJ whole genome shotgun (WGS) entry which is preliminary data.</text>
</comment>
<protein>
    <recommendedName>
        <fullName evidence="6">C3H1-type domain-containing protein</fullName>
    </recommendedName>
</protein>
<dbReference type="GO" id="GO:0010468">
    <property type="term" value="P:regulation of gene expression"/>
    <property type="evidence" value="ECO:0007669"/>
    <property type="project" value="UniProtKB-ARBA"/>
</dbReference>
<keyword evidence="4 5" id="KW-0862">Zinc</keyword>
<evidence type="ECO:0000313" key="8">
    <source>
        <dbReference type="Proteomes" id="UP000785679"/>
    </source>
</evidence>
<evidence type="ECO:0000259" key="6">
    <source>
        <dbReference type="PROSITE" id="PS50103"/>
    </source>
</evidence>
<feature type="domain" description="C3H1-type" evidence="6">
    <location>
        <begin position="70"/>
        <end position="98"/>
    </location>
</feature>
<feature type="zinc finger region" description="C3H1-type" evidence="5">
    <location>
        <begin position="18"/>
        <end position="46"/>
    </location>
</feature>
<dbReference type="PANTHER" id="PTHR12547:SF166">
    <property type="entry name" value="CHROMOSOME UNDETERMINED SCAFFOLD_21, WHOLE GENOME SHOTGUN SEQUENCE"/>
    <property type="match status" value="1"/>
</dbReference>
<evidence type="ECO:0000313" key="7">
    <source>
        <dbReference type="EMBL" id="TNV76099.1"/>
    </source>
</evidence>
<dbReference type="InterPro" id="IPR036855">
    <property type="entry name" value="Znf_CCCH_sf"/>
</dbReference>
<evidence type="ECO:0000256" key="5">
    <source>
        <dbReference type="PROSITE-ProRule" id="PRU00723"/>
    </source>
</evidence>
<dbReference type="InterPro" id="IPR045877">
    <property type="entry name" value="ZFP36-like"/>
</dbReference>
<organism evidence="7 8">
    <name type="scientific">Halteria grandinella</name>
    <dbReference type="NCBI Taxonomy" id="5974"/>
    <lineage>
        <taxon>Eukaryota</taxon>
        <taxon>Sar</taxon>
        <taxon>Alveolata</taxon>
        <taxon>Ciliophora</taxon>
        <taxon>Intramacronucleata</taxon>
        <taxon>Spirotrichea</taxon>
        <taxon>Stichotrichia</taxon>
        <taxon>Sporadotrichida</taxon>
        <taxon>Halteriidae</taxon>
        <taxon>Halteria</taxon>
    </lineage>
</organism>
<keyword evidence="8" id="KW-1185">Reference proteome</keyword>
<sequence length="202" mass="22753">MGGAPAGASGANANYNPRFKTSLCKHFEETGKCNVGSKCHFAHGQHELRGKDDPIPRDLQMKLMNLPYNNFKTQRCKYFDETGVCKFSKNCSFAHGEEELRNPFDQLLIPPMYPHGGADQMAPSYDLKATHAINENEPKLLVNGANDHEKAQIQTTLYEAYQWMSSGNKQAGYEILNQLLIQGRISFQVPSDQVITNNWQKQ</sequence>
<dbReference type="GO" id="GO:0003729">
    <property type="term" value="F:mRNA binding"/>
    <property type="evidence" value="ECO:0007669"/>
    <property type="project" value="InterPro"/>
</dbReference>
<dbReference type="FunFam" id="4.10.1000.10:FF:000001">
    <property type="entry name" value="zinc finger CCCH domain-containing protein 15-like"/>
    <property type="match status" value="1"/>
</dbReference>
<dbReference type="EMBL" id="RRYP01014193">
    <property type="protein sequence ID" value="TNV76099.1"/>
    <property type="molecule type" value="Genomic_DNA"/>
</dbReference>
<dbReference type="PANTHER" id="PTHR12547">
    <property type="entry name" value="CCCH ZINC FINGER/TIS11-RELATED"/>
    <property type="match status" value="1"/>
</dbReference>
<dbReference type="Pfam" id="PF00642">
    <property type="entry name" value="zf-CCCH"/>
    <property type="match status" value="2"/>
</dbReference>
<evidence type="ECO:0000256" key="3">
    <source>
        <dbReference type="ARBA" id="ARBA00022771"/>
    </source>
</evidence>
<evidence type="ECO:0000256" key="2">
    <source>
        <dbReference type="ARBA" id="ARBA00022737"/>
    </source>
</evidence>
<dbReference type="SMART" id="SM00356">
    <property type="entry name" value="ZnF_C3H1"/>
    <property type="match status" value="2"/>
</dbReference>
<accession>A0A8J8SZ13</accession>
<dbReference type="AlphaFoldDB" id="A0A8J8SZ13"/>
<feature type="zinc finger region" description="C3H1-type" evidence="5">
    <location>
        <begin position="70"/>
        <end position="98"/>
    </location>
</feature>
<dbReference type="Gene3D" id="4.10.1000.10">
    <property type="entry name" value="Zinc finger, CCCH-type"/>
    <property type="match status" value="2"/>
</dbReference>
<gene>
    <name evidence="7" type="ORF">FGO68_gene8024</name>
</gene>
<reference evidence="7" key="1">
    <citation type="submission" date="2019-06" db="EMBL/GenBank/DDBJ databases">
        <authorList>
            <person name="Zheng W."/>
        </authorList>
    </citation>
    <scope>NUCLEOTIDE SEQUENCE</scope>
    <source>
        <strain evidence="7">QDHG01</strain>
    </source>
</reference>
<keyword evidence="3 5" id="KW-0863">Zinc-finger</keyword>
<feature type="domain" description="C3H1-type" evidence="6">
    <location>
        <begin position="18"/>
        <end position="46"/>
    </location>
</feature>
<name>A0A8J8SZ13_HALGN</name>
<dbReference type="Proteomes" id="UP000785679">
    <property type="component" value="Unassembled WGS sequence"/>
</dbReference>
<evidence type="ECO:0000256" key="1">
    <source>
        <dbReference type="ARBA" id="ARBA00022723"/>
    </source>
</evidence>
<dbReference type="GO" id="GO:0051252">
    <property type="term" value="P:regulation of RNA metabolic process"/>
    <property type="evidence" value="ECO:0007669"/>
    <property type="project" value="UniProtKB-ARBA"/>
</dbReference>
<dbReference type="SUPFAM" id="SSF90229">
    <property type="entry name" value="CCCH zinc finger"/>
    <property type="match status" value="2"/>
</dbReference>
<dbReference type="PROSITE" id="PS50103">
    <property type="entry name" value="ZF_C3H1"/>
    <property type="match status" value="2"/>
</dbReference>
<dbReference type="FunFam" id="4.10.1000.10:FF:000003">
    <property type="entry name" value="Zinc finger CCCH domain-containing protein"/>
    <property type="match status" value="1"/>
</dbReference>
<keyword evidence="1 5" id="KW-0479">Metal-binding</keyword>
<keyword evidence="2" id="KW-0677">Repeat</keyword>
<dbReference type="InterPro" id="IPR000571">
    <property type="entry name" value="Znf_CCCH"/>
</dbReference>
<dbReference type="OrthoDB" id="437580at2759"/>
<dbReference type="GO" id="GO:0008270">
    <property type="term" value="F:zinc ion binding"/>
    <property type="evidence" value="ECO:0007669"/>
    <property type="project" value="UniProtKB-KW"/>
</dbReference>
<proteinExistence type="predicted"/>
<evidence type="ECO:0000256" key="4">
    <source>
        <dbReference type="ARBA" id="ARBA00022833"/>
    </source>
</evidence>